<feature type="compositionally biased region" description="Basic and acidic residues" evidence="1">
    <location>
        <begin position="1"/>
        <end position="14"/>
    </location>
</feature>
<dbReference type="Proteomes" id="UP000827724">
    <property type="component" value="Unassembled WGS sequence"/>
</dbReference>
<feature type="domain" description="F-box" evidence="2">
    <location>
        <begin position="97"/>
        <end position="132"/>
    </location>
</feature>
<dbReference type="SUPFAM" id="SSF81383">
    <property type="entry name" value="F-box domain"/>
    <property type="match status" value="1"/>
</dbReference>
<evidence type="ECO:0000313" key="4">
    <source>
        <dbReference type="Proteomes" id="UP000827724"/>
    </source>
</evidence>
<proteinExistence type="predicted"/>
<dbReference type="CDD" id="cd09917">
    <property type="entry name" value="F-box_SF"/>
    <property type="match status" value="1"/>
</dbReference>
<feature type="region of interest" description="Disordered" evidence="1">
    <location>
        <begin position="1"/>
        <end position="65"/>
    </location>
</feature>
<protein>
    <submittedName>
        <fullName evidence="3">Cyclin-like f-box</fullName>
    </submittedName>
</protein>
<dbReference type="Pfam" id="PF12937">
    <property type="entry name" value="F-box-like"/>
    <property type="match status" value="1"/>
</dbReference>
<dbReference type="AlphaFoldDB" id="A0A9P8QNC3"/>
<gene>
    <name evidence="3" type="ORF">Trco_004592</name>
</gene>
<sequence>MSSPRLKTERHDAIIMDSPPPSQSSSSPSSQQRQHQQRQQQQQQQQQQQPRRLLKPPDARPRRRKESLDALLGSLSSWDLLYMRNRFRDGGLRLDGFAGLSELPPEVFASIVPHLRLQDVLNCYLVCKDWREAWVQGAVATALCRRFFPGLLELYGGDVPDRHELFLASAKRYLRKHFMSRSKRSFVSWDVGWDTDYFVNPQEAPAGRQLGDLRLVDFGFAPLTVSYSSGKVAWQPDNCHVIVDDLYTRERARFSFGVDFISGRPLQLQAVTDSLVILASSSPQFRDRHLTDNGQTITVFHLQYRRSKNVVLPGKFAQCYAQGDMVAFVTKQGHVVVWGWSDSAIELEIDHGEHLHQPNGWEKDLGGVPGVMFHPTDTDIVFAAWLNSPAPPDPRIHTIVVVKYEHGLPVRRYETSLSHPEYRRHPDSRHSCPAMRLTLSCQRMNAYGGYAVGIVQYVLHEEGAPWQDSDAKKNAEWLTICFNVLTESFAQNKYESHRRPHPPQVKHFDLCAWEDQFIITWFDEYLVSRHYSYGMQWLVASPVDEDASGCPRTTEVDARTRRQRSNVADYMLDIGFGRRIFVDNDFLIITTGQGFMVLSCNDEVDLPGVISRDANGVAENSKNPPWPPPGERIEPPRLPASWDTRQVTSLEKIPGISN</sequence>
<feature type="region of interest" description="Disordered" evidence="1">
    <location>
        <begin position="614"/>
        <end position="658"/>
    </location>
</feature>
<accession>A0A9P8QNC3</accession>
<evidence type="ECO:0000259" key="2">
    <source>
        <dbReference type="PROSITE" id="PS50181"/>
    </source>
</evidence>
<evidence type="ECO:0000313" key="3">
    <source>
        <dbReference type="EMBL" id="KAH6608279.1"/>
    </source>
</evidence>
<organism evidence="3 4">
    <name type="scientific">Trichoderma cornu-damae</name>
    <dbReference type="NCBI Taxonomy" id="654480"/>
    <lineage>
        <taxon>Eukaryota</taxon>
        <taxon>Fungi</taxon>
        <taxon>Dikarya</taxon>
        <taxon>Ascomycota</taxon>
        <taxon>Pezizomycotina</taxon>
        <taxon>Sordariomycetes</taxon>
        <taxon>Hypocreomycetidae</taxon>
        <taxon>Hypocreales</taxon>
        <taxon>Hypocreaceae</taxon>
        <taxon>Trichoderma</taxon>
    </lineage>
</organism>
<dbReference type="Gene3D" id="1.20.1280.50">
    <property type="match status" value="1"/>
</dbReference>
<name>A0A9P8QNC3_9HYPO</name>
<evidence type="ECO:0000256" key="1">
    <source>
        <dbReference type="SAM" id="MobiDB-lite"/>
    </source>
</evidence>
<dbReference type="InterPro" id="IPR036047">
    <property type="entry name" value="F-box-like_dom_sf"/>
</dbReference>
<dbReference type="PROSITE" id="PS50181">
    <property type="entry name" value="FBOX"/>
    <property type="match status" value="1"/>
</dbReference>
<reference evidence="3" key="1">
    <citation type="submission" date="2021-08" db="EMBL/GenBank/DDBJ databases">
        <title>Chromosome-Level Trichoderma cornu-damae using Hi-C Data.</title>
        <authorList>
            <person name="Kim C.S."/>
        </authorList>
    </citation>
    <scope>NUCLEOTIDE SEQUENCE</scope>
    <source>
        <strain evidence="3">KA19-0412C</strain>
    </source>
</reference>
<feature type="compositionally biased region" description="Low complexity" evidence="1">
    <location>
        <begin position="23"/>
        <end position="51"/>
    </location>
</feature>
<dbReference type="EMBL" id="JAIWOZ010000003">
    <property type="protein sequence ID" value="KAH6608279.1"/>
    <property type="molecule type" value="Genomic_DNA"/>
</dbReference>
<keyword evidence="4" id="KW-1185">Reference proteome</keyword>
<dbReference type="OrthoDB" id="1918685at2759"/>
<comment type="caution">
    <text evidence="3">The sequence shown here is derived from an EMBL/GenBank/DDBJ whole genome shotgun (WGS) entry which is preliminary data.</text>
</comment>
<dbReference type="InterPro" id="IPR001810">
    <property type="entry name" value="F-box_dom"/>
</dbReference>